<evidence type="ECO:0008006" key="5">
    <source>
        <dbReference type="Google" id="ProtNLM"/>
    </source>
</evidence>
<dbReference type="PANTHER" id="PTHR35997:SF6">
    <property type="entry name" value="COTTON FIBER PROTEIN"/>
    <property type="match status" value="1"/>
</dbReference>
<gene>
    <name evidence="3" type="ORF">LITE_LOCUS43400</name>
</gene>
<dbReference type="Pfam" id="PF05553">
    <property type="entry name" value="DUF761"/>
    <property type="match status" value="1"/>
</dbReference>
<comment type="caution">
    <text evidence="3">The sequence shown here is derived from an EMBL/GenBank/DDBJ whole genome shotgun (WGS) entry which is preliminary data.</text>
</comment>
<feature type="region of interest" description="Disordered" evidence="1">
    <location>
        <begin position="184"/>
        <end position="219"/>
    </location>
</feature>
<dbReference type="Proteomes" id="UP001154282">
    <property type="component" value="Unassembled WGS sequence"/>
</dbReference>
<keyword evidence="2" id="KW-1133">Transmembrane helix</keyword>
<name>A0AAV0QL49_9ROSI</name>
<keyword evidence="4" id="KW-1185">Reference proteome</keyword>
<dbReference type="AlphaFoldDB" id="A0AAV0QL49"/>
<evidence type="ECO:0000313" key="4">
    <source>
        <dbReference type="Proteomes" id="UP001154282"/>
    </source>
</evidence>
<evidence type="ECO:0000256" key="1">
    <source>
        <dbReference type="SAM" id="MobiDB-lite"/>
    </source>
</evidence>
<protein>
    <recommendedName>
        <fullName evidence="5">DUF4408 domain-containing protein</fullName>
    </recommendedName>
</protein>
<sequence>MDKPPPNIVAQSSTIINGWGKPYNPKTASPNNISFMASLISISVYVSLVYICHISPSQLLRNPSFWWVISNTLVLIIAADYASVQPCHDHDDSYEIMRRTSVRTRFPPANVAPTAAAAPLPPIPPPELVTKEQAATLLAPFPRRTLTRRNSTPEAARALARRLVCNEKNVDESRNVVRRFEKIVVTTPPEEEEEEDSGHRHEEDSDGDDDSEYAKLSTEELNKRVEDFIQRFNTQIRLQNQACDYGELIPSLINQ</sequence>
<evidence type="ECO:0000313" key="3">
    <source>
        <dbReference type="EMBL" id="CAI0545002.1"/>
    </source>
</evidence>
<dbReference type="EMBL" id="CAMGYJ010000009">
    <property type="protein sequence ID" value="CAI0545002.1"/>
    <property type="molecule type" value="Genomic_DNA"/>
</dbReference>
<proteinExistence type="predicted"/>
<reference evidence="3" key="1">
    <citation type="submission" date="2022-08" db="EMBL/GenBank/DDBJ databases">
        <authorList>
            <person name="Gutierrez-Valencia J."/>
        </authorList>
    </citation>
    <scope>NUCLEOTIDE SEQUENCE</scope>
</reference>
<dbReference type="InterPro" id="IPR008480">
    <property type="entry name" value="DUF761_pln"/>
</dbReference>
<dbReference type="PANTHER" id="PTHR35997">
    <property type="entry name" value="COTTON FIBER PROTEIN-RELATED"/>
    <property type="match status" value="1"/>
</dbReference>
<organism evidence="3 4">
    <name type="scientific">Linum tenue</name>
    <dbReference type="NCBI Taxonomy" id="586396"/>
    <lineage>
        <taxon>Eukaryota</taxon>
        <taxon>Viridiplantae</taxon>
        <taxon>Streptophyta</taxon>
        <taxon>Embryophyta</taxon>
        <taxon>Tracheophyta</taxon>
        <taxon>Spermatophyta</taxon>
        <taxon>Magnoliopsida</taxon>
        <taxon>eudicotyledons</taxon>
        <taxon>Gunneridae</taxon>
        <taxon>Pentapetalae</taxon>
        <taxon>rosids</taxon>
        <taxon>fabids</taxon>
        <taxon>Malpighiales</taxon>
        <taxon>Linaceae</taxon>
        <taxon>Linum</taxon>
    </lineage>
</organism>
<evidence type="ECO:0000256" key="2">
    <source>
        <dbReference type="SAM" id="Phobius"/>
    </source>
</evidence>
<keyword evidence="2" id="KW-0812">Transmembrane</keyword>
<keyword evidence="2" id="KW-0472">Membrane</keyword>
<feature type="transmembrane region" description="Helical" evidence="2">
    <location>
        <begin position="64"/>
        <end position="84"/>
    </location>
</feature>
<feature type="transmembrane region" description="Helical" evidence="2">
    <location>
        <begin position="33"/>
        <end position="52"/>
    </location>
</feature>
<accession>A0AAV0QL49</accession>